<dbReference type="Gene3D" id="1.10.150.80">
    <property type="entry name" value="HRDC domain"/>
    <property type="match status" value="1"/>
</dbReference>
<dbReference type="InterPro" id="IPR010997">
    <property type="entry name" value="HRDC-like_sf"/>
</dbReference>
<evidence type="ECO:0000259" key="2">
    <source>
        <dbReference type="PROSITE" id="PS50967"/>
    </source>
</evidence>
<feature type="region of interest" description="Disordered" evidence="1">
    <location>
        <begin position="165"/>
        <end position="224"/>
    </location>
</feature>
<feature type="compositionally biased region" description="Acidic residues" evidence="1">
    <location>
        <begin position="237"/>
        <end position="252"/>
    </location>
</feature>
<dbReference type="AlphaFoldDB" id="A0A6A7B9B5"/>
<evidence type="ECO:0000313" key="3">
    <source>
        <dbReference type="EMBL" id="KAF2851950.1"/>
    </source>
</evidence>
<dbReference type="PROSITE" id="PS50967">
    <property type="entry name" value="HRDC"/>
    <property type="match status" value="1"/>
</dbReference>
<gene>
    <name evidence="3" type="ORF">T440DRAFT_393550</name>
</gene>
<protein>
    <recommendedName>
        <fullName evidence="2">HRDC domain-containing protein</fullName>
    </recommendedName>
</protein>
<organism evidence="3 4">
    <name type="scientific">Plenodomus tracheiphilus IPT5</name>
    <dbReference type="NCBI Taxonomy" id="1408161"/>
    <lineage>
        <taxon>Eukaryota</taxon>
        <taxon>Fungi</taxon>
        <taxon>Dikarya</taxon>
        <taxon>Ascomycota</taxon>
        <taxon>Pezizomycotina</taxon>
        <taxon>Dothideomycetes</taxon>
        <taxon>Pleosporomycetidae</taxon>
        <taxon>Pleosporales</taxon>
        <taxon>Pleosporineae</taxon>
        <taxon>Leptosphaeriaceae</taxon>
        <taxon>Plenodomus</taxon>
    </lineage>
</organism>
<name>A0A6A7B9B5_9PLEO</name>
<dbReference type="SUPFAM" id="SSF47819">
    <property type="entry name" value="HRDC-like"/>
    <property type="match status" value="1"/>
</dbReference>
<dbReference type="Pfam" id="PF00570">
    <property type="entry name" value="HRDC"/>
    <property type="match status" value="1"/>
</dbReference>
<feature type="compositionally biased region" description="Basic residues" evidence="1">
    <location>
        <begin position="193"/>
        <end position="202"/>
    </location>
</feature>
<dbReference type="InterPro" id="IPR044876">
    <property type="entry name" value="HRDC_dom_sf"/>
</dbReference>
<feature type="domain" description="HRDC" evidence="2">
    <location>
        <begin position="86"/>
        <end position="166"/>
    </location>
</feature>
<dbReference type="GO" id="GO:0000166">
    <property type="term" value="F:nucleotide binding"/>
    <property type="evidence" value="ECO:0007669"/>
    <property type="project" value="InterPro"/>
</dbReference>
<sequence length="412" mass="44871">MLYHCTNAKRLAMKPTPPLPIYAERYPKGPASRDDPILLDTGGGTTTTTEAFFGVKPTKSGTAGAKAVQQRKVTVAKTITLKEPLEPLTQELLDKLTMRRAALAESSKIPAGRIISDGLLELLAHERPSDTASLLSVKGIGKVQQDKYGNEWLEVISLFLATNGLEPPPKATAPIPLNLEDEPALSTAQHPQTPRRTRRRRQASPISSPAFDTPPPRTPQLHTGLSFTMAGTTLTADADEDPTSLDSDESLPDLDFGSQSRQTSSRLKRQRIESPTKHRTSPVTQFQEAAALSIPEPDLGPSPPAHLPKLASPTIQPTLSKVEASETLSPRSKIARNKLLAFSKLVTRKLPDRPANARPIVTEHTLELVIKARPQTQDDLERIPGIDGFLLACEKTHTDLLKNVIKFAPSRT</sequence>
<evidence type="ECO:0000256" key="1">
    <source>
        <dbReference type="SAM" id="MobiDB-lite"/>
    </source>
</evidence>
<dbReference type="Proteomes" id="UP000799423">
    <property type="component" value="Unassembled WGS sequence"/>
</dbReference>
<proteinExistence type="predicted"/>
<feature type="region of interest" description="Disordered" evidence="1">
    <location>
        <begin position="236"/>
        <end position="314"/>
    </location>
</feature>
<accession>A0A6A7B9B5</accession>
<dbReference type="OrthoDB" id="1920326at2759"/>
<dbReference type="GO" id="GO:0003676">
    <property type="term" value="F:nucleic acid binding"/>
    <property type="evidence" value="ECO:0007669"/>
    <property type="project" value="InterPro"/>
</dbReference>
<dbReference type="InterPro" id="IPR002121">
    <property type="entry name" value="HRDC_dom"/>
</dbReference>
<dbReference type="SMART" id="SM00341">
    <property type="entry name" value="HRDC"/>
    <property type="match status" value="1"/>
</dbReference>
<evidence type="ECO:0000313" key="4">
    <source>
        <dbReference type="Proteomes" id="UP000799423"/>
    </source>
</evidence>
<keyword evidence="4" id="KW-1185">Reference proteome</keyword>
<reference evidence="3" key="1">
    <citation type="submission" date="2020-01" db="EMBL/GenBank/DDBJ databases">
        <authorList>
            <consortium name="DOE Joint Genome Institute"/>
            <person name="Haridas S."/>
            <person name="Albert R."/>
            <person name="Binder M."/>
            <person name="Bloem J."/>
            <person name="Labutti K."/>
            <person name="Salamov A."/>
            <person name="Andreopoulos B."/>
            <person name="Baker S.E."/>
            <person name="Barry K."/>
            <person name="Bills G."/>
            <person name="Bluhm B.H."/>
            <person name="Cannon C."/>
            <person name="Castanera R."/>
            <person name="Culley D.E."/>
            <person name="Daum C."/>
            <person name="Ezra D."/>
            <person name="Gonzalez J.B."/>
            <person name="Henrissat B."/>
            <person name="Kuo A."/>
            <person name="Liang C."/>
            <person name="Lipzen A."/>
            <person name="Lutzoni F."/>
            <person name="Magnuson J."/>
            <person name="Mondo S."/>
            <person name="Nolan M."/>
            <person name="Ohm R."/>
            <person name="Pangilinan J."/>
            <person name="Park H.-J."/>
            <person name="Ramirez L."/>
            <person name="Alfaro M."/>
            <person name="Sun H."/>
            <person name="Tritt A."/>
            <person name="Yoshinaga Y."/>
            <person name="Zwiers L.-H."/>
            <person name="Turgeon B.G."/>
            <person name="Goodwin S.B."/>
            <person name="Spatafora J.W."/>
            <person name="Crous P.W."/>
            <person name="Grigoriev I.V."/>
        </authorList>
    </citation>
    <scope>NUCLEOTIDE SEQUENCE</scope>
    <source>
        <strain evidence="3">IPT5</strain>
    </source>
</reference>
<dbReference type="EMBL" id="MU006300">
    <property type="protein sequence ID" value="KAF2851950.1"/>
    <property type="molecule type" value="Genomic_DNA"/>
</dbReference>